<keyword evidence="1" id="KW-0732">Signal</keyword>
<accession>A0ABP0YNV1</accession>
<proteinExistence type="predicted"/>
<organism evidence="2 3">
    <name type="scientific">Citrullus colocynthis</name>
    <name type="common">colocynth</name>
    <dbReference type="NCBI Taxonomy" id="252529"/>
    <lineage>
        <taxon>Eukaryota</taxon>
        <taxon>Viridiplantae</taxon>
        <taxon>Streptophyta</taxon>
        <taxon>Embryophyta</taxon>
        <taxon>Tracheophyta</taxon>
        <taxon>Spermatophyta</taxon>
        <taxon>Magnoliopsida</taxon>
        <taxon>eudicotyledons</taxon>
        <taxon>Gunneridae</taxon>
        <taxon>Pentapetalae</taxon>
        <taxon>rosids</taxon>
        <taxon>fabids</taxon>
        <taxon>Cucurbitales</taxon>
        <taxon>Cucurbitaceae</taxon>
        <taxon>Benincaseae</taxon>
        <taxon>Citrullus</taxon>
    </lineage>
</organism>
<feature type="signal peptide" evidence="1">
    <location>
        <begin position="1"/>
        <end position="16"/>
    </location>
</feature>
<feature type="non-terminal residue" evidence="2">
    <location>
        <position position="79"/>
    </location>
</feature>
<reference evidence="2 3" key="1">
    <citation type="submission" date="2024-03" db="EMBL/GenBank/DDBJ databases">
        <authorList>
            <person name="Gkanogiannis A."/>
            <person name="Becerra Lopez-Lavalle L."/>
        </authorList>
    </citation>
    <scope>NUCLEOTIDE SEQUENCE [LARGE SCALE GENOMIC DNA]</scope>
</reference>
<evidence type="ECO:0000313" key="2">
    <source>
        <dbReference type="EMBL" id="CAK9322200.1"/>
    </source>
</evidence>
<name>A0ABP0YNV1_9ROSI</name>
<dbReference type="EMBL" id="OZ021739">
    <property type="protein sequence ID" value="CAK9322200.1"/>
    <property type="molecule type" value="Genomic_DNA"/>
</dbReference>
<evidence type="ECO:0000313" key="3">
    <source>
        <dbReference type="Proteomes" id="UP001642487"/>
    </source>
</evidence>
<evidence type="ECO:0000256" key="1">
    <source>
        <dbReference type="SAM" id="SignalP"/>
    </source>
</evidence>
<dbReference type="Proteomes" id="UP001642487">
    <property type="component" value="Chromosome 5"/>
</dbReference>
<protein>
    <submittedName>
        <fullName evidence="2">Uncharacterized protein</fullName>
    </submittedName>
</protein>
<sequence length="79" mass="8610">MVVMLLMTIISARATSSEVGEVIELPSDEANEVVSMNMDMWPRKMMKEGRNGENGVRLLIGTPCSSDENCLPGCSCRST</sequence>
<keyword evidence="3" id="KW-1185">Reference proteome</keyword>
<feature type="chain" id="PRO_5047200069" evidence="1">
    <location>
        <begin position="17"/>
        <end position="79"/>
    </location>
</feature>
<gene>
    <name evidence="2" type="ORF">CITCOLO1_LOCUS14337</name>
</gene>